<comment type="caution">
    <text evidence="2">The sequence shown here is derived from an EMBL/GenBank/DDBJ whole genome shotgun (WGS) entry which is preliminary data.</text>
</comment>
<gene>
    <name evidence="2" type="primary">abfB</name>
    <name evidence="2" type="ORF">SO694_00093015</name>
</gene>
<dbReference type="InterPro" id="IPR015289">
    <property type="entry name" value="A-L-arabinofuranosidase_B_cat"/>
</dbReference>
<feature type="domain" description="Alpha-L-arabinofuranosidase B catalytic" evidence="1">
    <location>
        <begin position="1"/>
        <end position="114"/>
    </location>
</feature>
<organism evidence="2 3">
    <name type="scientific">Aureococcus anophagefferens</name>
    <name type="common">Harmful bloom alga</name>
    <dbReference type="NCBI Taxonomy" id="44056"/>
    <lineage>
        <taxon>Eukaryota</taxon>
        <taxon>Sar</taxon>
        <taxon>Stramenopiles</taxon>
        <taxon>Ochrophyta</taxon>
        <taxon>Pelagophyceae</taxon>
        <taxon>Pelagomonadales</taxon>
        <taxon>Pelagomonadaceae</taxon>
        <taxon>Aureococcus</taxon>
    </lineage>
</organism>
<reference evidence="2 3" key="1">
    <citation type="submission" date="2024-03" db="EMBL/GenBank/DDBJ databases">
        <title>Aureococcus anophagefferens CCMP1851 and Kratosvirus quantuckense: Draft genome of a second virus-susceptible host strain in the model system.</title>
        <authorList>
            <person name="Chase E."/>
            <person name="Truchon A.R."/>
            <person name="Schepens W."/>
            <person name="Wilhelm S.W."/>
        </authorList>
    </citation>
    <scope>NUCLEOTIDE SEQUENCE [LARGE SCALE GENOMIC DNA]</scope>
    <source>
        <strain evidence="2 3">CCMP1851</strain>
    </source>
</reference>
<dbReference type="PANTHER" id="PTHR39447">
    <property type="entry name" value="ALPHA-L-ARABINOFURANOSIDASE B"/>
    <property type="match status" value="1"/>
</dbReference>
<dbReference type="InterPro" id="IPR038964">
    <property type="entry name" value="ABFB"/>
</dbReference>
<dbReference type="Proteomes" id="UP001363151">
    <property type="component" value="Unassembled WGS sequence"/>
</dbReference>
<dbReference type="SUPFAM" id="SSF49899">
    <property type="entry name" value="Concanavalin A-like lectins/glucanases"/>
    <property type="match status" value="1"/>
</dbReference>
<accession>A0ABR1FRN1</accession>
<protein>
    <submittedName>
        <fullName evidence="2">Alpha-L-arabinofuranosidase</fullName>
    </submittedName>
</protein>
<dbReference type="EMBL" id="JBBJCI010000257">
    <property type="protein sequence ID" value="KAK7236775.1"/>
    <property type="molecule type" value="Genomic_DNA"/>
</dbReference>
<evidence type="ECO:0000259" key="1">
    <source>
        <dbReference type="Pfam" id="PF09206"/>
    </source>
</evidence>
<dbReference type="PANTHER" id="PTHR39447:SF2">
    <property type="entry name" value="ALPHA-L-ARABINOFURANOSIDASE B"/>
    <property type="match status" value="1"/>
</dbReference>
<sequence length="116" mass="11524">MADLENGLFGSDNGAPSAEPSIAADFVTAMIKGDAGDRWAVKGGAADGALATLYDGARPEGYAPMKKQGGLILGIGGDNSHGAVGTFFEGAVTAGYSSDDIDARVQASIAAASYGH</sequence>
<keyword evidence="3" id="KW-1185">Reference proteome</keyword>
<dbReference type="InterPro" id="IPR013320">
    <property type="entry name" value="ConA-like_dom_sf"/>
</dbReference>
<evidence type="ECO:0000313" key="3">
    <source>
        <dbReference type="Proteomes" id="UP001363151"/>
    </source>
</evidence>
<dbReference type="Pfam" id="PF09206">
    <property type="entry name" value="ArabFuran-catal"/>
    <property type="match status" value="1"/>
</dbReference>
<name>A0ABR1FRN1_AURAN</name>
<dbReference type="Gene3D" id="2.60.120.200">
    <property type="match status" value="1"/>
</dbReference>
<proteinExistence type="predicted"/>
<evidence type="ECO:0000313" key="2">
    <source>
        <dbReference type="EMBL" id="KAK7236775.1"/>
    </source>
</evidence>